<evidence type="ECO:0000313" key="3">
    <source>
        <dbReference type="Proteomes" id="UP000299102"/>
    </source>
</evidence>
<feature type="region of interest" description="Disordered" evidence="1">
    <location>
        <begin position="57"/>
        <end position="82"/>
    </location>
</feature>
<organism evidence="2 3">
    <name type="scientific">Eumeta variegata</name>
    <name type="common">Bagworm moth</name>
    <name type="synonym">Eumeta japonica</name>
    <dbReference type="NCBI Taxonomy" id="151549"/>
    <lineage>
        <taxon>Eukaryota</taxon>
        <taxon>Metazoa</taxon>
        <taxon>Ecdysozoa</taxon>
        <taxon>Arthropoda</taxon>
        <taxon>Hexapoda</taxon>
        <taxon>Insecta</taxon>
        <taxon>Pterygota</taxon>
        <taxon>Neoptera</taxon>
        <taxon>Endopterygota</taxon>
        <taxon>Lepidoptera</taxon>
        <taxon>Glossata</taxon>
        <taxon>Ditrysia</taxon>
        <taxon>Tineoidea</taxon>
        <taxon>Psychidae</taxon>
        <taxon>Oiketicinae</taxon>
        <taxon>Eumeta</taxon>
    </lineage>
</organism>
<protein>
    <submittedName>
        <fullName evidence="2">Uncharacterized protein</fullName>
    </submittedName>
</protein>
<reference evidence="2 3" key="1">
    <citation type="journal article" date="2019" name="Commun. Biol.">
        <title>The bagworm genome reveals a unique fibroin gene that provides high tensile strength.</title>
        <authorList>
            <person name="Kono N."/>
            <person name="Nakamura H."/>
            <person name="Ohtoshi R."/>
            <person name="Tomita M."/>
            <person name="Numata K."/>
            <person name="Arakawa K."/>
        </authorList>
    </citation>
    <scope>NUCLEOTIDE SEQUENCE [LARGE SCALE GENOMIC DNA]</scope>
</reference>
<gene>
    <name evidence="2" type="ORF">EVAR_74759_1</name>
</gene>
<proteinExistence type="predicted"/>
<accession>A0A4C1SP14</accession>
<dbReference type="Proteomes" id="UP000299102">
    <property type="component" value="Unassembled WGS sequence"/>
</dbReference>
<dbReference type="EMBL" id="BGZK01000012">
    <property type="protein sequence ID" value="GBP03973.1"/>
    <property type="molecule type" value="Genomic_DNA"/>
</dbReference>
<comment type="caution">
    <text evidence="2">The sequence shown here is derived from an EMBL/GenBank/DDBJ whole genome shotgun (WGS) entry which is preliminary data.</text>
</comment>
<evidence type="ECO:0000313" key="2">
    <source>
        <dbReference type="EMBL" id="GBP03973.1"/>
    </source>
</evidence>
<sequence>MHGSRWDPIATLSRYDLVSVTPLTSCYPSSDDTVVACFGLIGRVIVRAAWSHYRSVRNKKSAEGRRRRGPRPSAGFRRRRRRRTAAPYCDTLRQPRRYLPPPAPPAARGLHIRYRYRALHNTRSHSGAGRDSPDSAPLLAVHLPDNSVATLACVFLIILFLRSYKKEPSLCESTAAVLYFLRTVLYSYDFQFDISGDEPLFWRRRTQRINFANAMSIVC</sequence>
<name>A0A4C1SP14_EUMVA</name>
<dbReference type="AlphaFoldDB" id="A0A4C1SP14"/>
<keyword evidence="3" id="KW-1185">Reference proteome</keyword>
<evidence type="ECO:0000256" key="1">
    <source>
        <dbReference type="SAM" id="MobiDB-lite"/>
    </source>
</evidence>